<accession>A0A7H0FUH1</accession>
<dbReference type="RefSeq" id="WP_187711133.1">
    <property type="nucleotide sequence ID" value="NZ_CP060820.1"/>
</dbReference>
<reference evidence="1 2" key="1">
    <citation type="submission" date="2020-08" db="EMBL/GenBank/DDBJ databases">
        <title>Lysobacter sp. II4 sp. nov., isolated from soil.</title>
        <authorList>
            <person name="Woo C.Y."/>
            <person name="Kim J."/>
        </authorList>
    </citation>
    <scope>NUCLEOTIDE SEQUENCE [LARGE SCALE GENOMIC DNA]</scope>
    <source>
        <strain evidence="1 2">II4</strain>
    </source>
</reference>
<organism evidence="1 2">
    <name type="scientific">Agrilutibacter terrestris</name>
    <dbReference type="NCBI Taxonomy" id="2865112"/>
    <lineage>
        <taxon>Bacteria</taxon>
        <taxon>Pseudomonadati</taxon>
        <taxon>Pseudomonadota</taxon>
        <taxon>Gammaproteobacteria</taxon>
        <taxon>Lysobacterales</taxon>
        <taxon>Lysobacteraceae</taxon>
        <taxon>Agrilutibacter</taxon>
    </lineage>
</organism>
<dbReference type="Gene3D" id="2.60.120.200">
    <property type="match status" value="1"/>
</dbReference>
<protein>
    <submittedName>
        <fullName evidence="1">Glycoside hydrolase family 16 protein</fullName>
    </submittedName>
</protein>
<dbReference type="Proteomes" id="UP000516018">
    <property type="component" value="Chromosome"/>
</dbReference>
<dbReference type="AlphaFoldDB" id="A0A7H0FUH1"/>
<evidence type="ECO:0000313" key="2">
    <source>
        <dbReference type="Proteomes" id="UP000516018"/>
    </source>
</evidence>
<sequence>MDRLLRTWMAPAAMGLAGLMAAPAVEAKTLWFSGMSWTVRPDGQGGPRNNYWCAANAFVDANGELHLRITKMKGNKWCAAEIVSDMRLGYGTYQFQLRSRVDRLDRNVVLGLFNYPTADVGADATNEIDIEFAKWGDAAADMLNYTAWPVQQSLGPSGNTFPLALNGDLSTHRFIWQPTFIRYQSTHGHYDDNRFPIADWTFAPADYGNRIAHAAMPVHFNLWLVAPPSNKQPVEIVISRFTFTP</sequence>
<dbReference type="GO" id="GO:0016787">
    <property type="term" value="F:hydrolase activity"/>
    <property type="evidence" value="ECO:0007669"/>
    <property type="project" value="UniProtKB-KW"/>
</dbReference>
<proteinExistence type="predicted"/>
<gene>
    <name evidence="1" type="ORF">H8B22_09155</name>
</gene>
<dbReference type="SUPFAM" id="SSF49899">
    <property type="entry name" value="Concanavalin A-like lectins/glucanases"/>
    <property type="match status" value="1"/>
</dbReference>
<dbReference type="KEGG" id="lsx:H8B22_09155"/>
<dbReference type="EMBL" id="CP060820">
    <property type="protein sequence ID" value="QNP39687.1"/>
    <property type="molecule type" value="Genomic_DNA"/>
</dbReference>
<dbReference type="CDD" id="cd00413">
    <property type="entry name" value="Glyco_hydrolase_16"/>
    <property type="match status" value="1"/>
</dbReference>
<name>A0A7H0FUH1_9GAMM</name>
<keyword evidence="1" id="KW-0378">Hydrolase</keyword>
<keyword evidence="2" id="KW-1185">Reference proteome</keyword>
<dbReference type="InterPro" id="IPR013320">
    <property type="entry name" value="ConA-like_dom_sf"/>
</dbReference>
<evidence type="ECO:0000313" key="1">
    <source>
        <dbReference type="EMBL" id="QNP39687.1"/>
    </source>
</evidence>